<keyword evidence="2 5" id="KW-0808">Transferase</keyword>
<dbReference type="SUPFAM" id="SSF55681">
    <property type="entry name" value="Class II aaRS and biotin synthetases"/>
    <property type="match status" value="1"/>
</dbReference>
<dbReference type="Pfam" id="PF21948">
    <property type="entry name" value="LplA-B_cat"/>
    <property type="match status" value="1"/>
</dbReference>
<dbReference type="InterPro" id="IPR045864">
    <property type="entry name" value="aa-tRNA-synth_II/BPL/LPL"/>
</dbReference>
<evidence type="ECO:0000259" key="7">
    <source>
        <dbReference type="PROSITE" id="PS51733"/>
    </source>
</evidence>
<dbReference type="InterPro" id="IPR020605">
    <property type="entry name" value="Octanoyltransferase_CS"/>
</dbReference>
<comment type="catalytic activity">
    <reaction evidence="5 6">
        <text>octanoyl-[ACP] + L-lysyl-[protein] = N(6)-octanoyl-L-lysyl-[protein] + holo-[ACP] + H(+)</text>
        <dbReference type="Rhea" id="RHEA:17665"/>
        <dbReference type="Rhea" id="RHEA-COMP:9636"/>
        <dbReference type="Rhea" id="RHEA-COMP:9685"/>
        <dbReference type="Rhea" id="RHEA-COMP:9752"/>
        <dbReference type="Rhea" id="RHEA-COMP:9928"/>
        <dbReference type="ChEBI" id="CHEBI:15378"/>
        <dbReference type="ChEBI" id="CHEBI:29969"/>
        <dbReference type="ChEBI" id="CHEBI:64479"/>
        <dbReference type="ChEBI" id="CHEBI:78463"/>
        <dbReference type="ChEBI" id="CHEBI:78809"/>
        <dbReference type="EC" id="2.3.1.181"/>
    </reaction>
</comment>
<organism evidence="8 9">
    <name type="scientific">Actomonas aquatica</name>
    <dbReference type="NCBI Taxonomy" id="2866162"/>
    <lineage>
        <taxon>Bacteria</taxon>
        <taxon>Pseudomonadati</taxon>
        <taxon>Verrucomicrobiota</taxon>
        <taxon>Opitutia</taxon>
        <taxon>Opitutales</taxon>
        <taxon>Opitutaceae</taxon>
        <taxon>Actomonas</taxon>
    </lineage>
</organism>
<evidence type="ECO:0000256" key="6">
    <source>
        <dbReference type="PIRNR" id="PIRNR016262"/>
    </source>
</evidence>
<comment type="subcellular location">
    <subcellularLocation>
        <location evidence="5">Cytoplasm</location>
    </subcellularLocation>
</comment>
<dbReference type="EMBL" id="CP139781">
    <property type="protein sequence ID" value="WRQ87546.1"/>
    <property type="molecule type" value="Genomic_DNA"/>
</dbReference>
<feature type="active site" description="Acyl-thioester intermediate" evidence="5">
    <location>
        <position position="171"/>
    </location>
</feature>
<dbReference type="NCBIfam" id="NF010925">
    <property type="entry name" value="PRK14345.1"/>
    <property type="match status" value="1"/>
</dbReference>
<dbReference type="RefSeq" id="WP_225919350.1">
    <property type="nucleotide sequence ID" value="NZ_CP139781.1"/>
</dbReference>
<feature type="binding site" evidence="5">
    <location>
        <begin position="74"/>
        <end position="81"/>
    </location>
    <ligand>
        <name>substrate</name>
    </ligand>
</feature>
<feature type="binding site" evidence="5">
    <location>
        <begin position="140"/>
        <end position="142"/>
    </location>
    <ligand>
        <name>substrate</name>
    </ligand>
</feature>
<gene>
    <name evidence="5 8" type="primary">lipB</name>
    <name evidence="8" type="ORF">K1X11_022245</name>
</gene>
<evidence type="ECO:0000313" key="8">
    <source>
        <dbReference type="EMBL" id="WRQ87546.1"/>
    </source>
</evidence>
<keyword evidence="5" id="KW-0963">Cytoplasm</keyword>
<feature type="site" description="Lowers pKa of active site Cys" evidence="5">
    <location>
        <position position="137"/>
    </location>
</feature>
<keyword evidence="9" id="KW-1185">Reference proteome</keyword>
<dbReference type="PROSITE" id="PS01313">
    <property type="entry name" value="LIPB"/>
    <property type="match status" value="1"/>
</dbReference>
<dbReference type="NCBIfam" id="TIGR00214">
    <property type="entry name" value="lipB"/>
    <property type="match status" value="1"/>
</dbReference>
<comment type="function">
    <text evidence="4 5 6">Catalyzes the transfer of endogenously produced octanoic acid from octanoyl-acyl-carrier-protein onto the lipoyl domains of lipoate-dependent enzymes. Lipoyl-ACP can also act as a substrate although octanoyl-ACP is likely to be the physiological substrate.</text>
</comment>
<keyword evidence="3 5" id="KW-0012">Acyltransferase</keyword>
<evidence type="ECO:0000256" key="1">
    <source>
        <dbReference type="ARBA" id="ARBA00004821"/>
    </source>
</evidence>
<protein>
    <recommendedName>
        <fullName evidence="5 6">Octanoyltransferase</fullName>
        <ecNumber evidence="5 6">2.3.1.181</ecNumber>
    </recommendedName>
    <alternativeName>
        <fullName evidence="5">Lipoate-protein ligase B</fullName>
    </alternativeName>
    <alternativeName>
        <fullName evidence="5">Lipoyl/octanoyl transferase</fullName>
    </alternativeName>
    <alternativeName>
        <fullName evidence="5">Octanoyl-[acyl-carrier-protein]-protein N-octanoyltransferase</fullName>
    </alternativeName>
</protein>
<dbReference type="InterPro" id="IPR000544">
    <property type="entry name" value="Octanoyltransferase"/>
</dbReference>
<accession>A0ABZ1C7R6</accession>
<dbReference type="InterPro" id="IPR004143">
    <property type="entry name" value="BPL_LPL_catalytic"/>
</dbReference>
<evidence type="ECO:0000256" key="4">
    <source>
        <dbReference type="ARBA" id="ARBA00024732"/>
    </source>
</evidence>
<dbReference type="PANTHER" id="PTHR10993">
    <property type="entry name" value="OCTANOYLTRANSFERASE"/>
    <property type="match status" value="1"/>
</dbReference>
<dbReference type="CDD" id="cd16444">
    <property type="entry name" value="LipB"/>
    <property type="match status" value="1"/>
</dbReference>
<dbReference type="Gene3D" id="3.30.930.10">
    <property type="entry name" value="Bira Bifunctional Protein, Domain 2"/>
    <property type="match status" value="1"/>
</dbReference>
<feature type="binding site" evidence="5">
    <location>
        <begin position="153"/>
        <end position="155"/>
    </location>
    <ligand>
        <name>substrate</name>
    </ligand>
</feature>
<evidence type="ECO:0000256" key="2">
    <source>
        <dbReference type="ARBA" id="ARBA00022679"/>
    </source>
</evidence>
<evidence type="ECO:0000256" key="5">
    <source>
        <dbReference type="HAMAP-Rule" id="MF_00013"/>
    </source>
</evidence>
<dbReference type="PROSITE" id="PS51733">
    <property type="entry name" value="BPL_LPL_CATALYTIC"/>
    <property type="match status" value="1"/>
</dbReference>
<sequence>MQSIDWGRTAYPEATERQKQLVADRIEGRIPDTLVFTEHDPVYTIGLRTGADAHVLWDPAQLERQGITIVPTNRGGDITYHGPGQVVGYPIVDLSAVKDLHAYLRFLEEVMIRAVGTLGLAATRRNGLTGIWVGTRKIAAIGVAVRRWVAYHGFALNVAPDLNHFSGIVPCGIAPTEGTVTSLAQELPTAPSMAEVREVLFAEFNALWPQFIGSTTAQ</sequence>
<feature type="domain" description="BPL/LPL catalytic" evidence="7">
    <location>
        <begin position="28"/>
        <end position="212"/>
    </location>
</feature>
<proteinExistence type="inferred from homology"/>
<dbReference type="Proteomes" id="UP000738431">
    <property type="component" value="Chromosome"/>
</dbReference>
<reference evidence="8 9" key="2">
    <citation type="submission" date="2023-12" db="EMBL/GenBank/DDBJ databases">
        <title>Description of an unclassified Opitutus bacterium of Verrucomicrobiota.</title>
        <authorList>
            <person name="Zhang D.-F."/>
        </authorList>
    </citation>
    <scope>NUCLEOTIDE SEQUENCE [LARGE SCALE GENOMIC DNA]</scope>
    <source>
        <strain evidence="8 9">WL0086</strain>
    </source>
</reference>
<comment type="pathway">
    <text evidence="1 5 6">Protein modification; protein lipoylation via endogenous pathway; protein N(6)-(lipoyl)lysine from octanoyl-[acyl-carrier-protein]: step 1/2.</text>
</comment>
<dbReference type="PIRSF" id="PIRSF016262">
    <property type="entry name" value="LPLase"/>
    <property type="match status" value="1"/>
</dbReference>
<dbReference type="PANTHER" id="PTHR10993:SF7">
    <property type="entry name" value="LIPOYLTRANSFERASE 2, MITOCHONDRIAL-RELATED"/>
    <property type="match status" value="1"/>
</dbReference>
<reference evidence="8 9" key="1">
    <citation type="submission" date="2021-08" db="EMBL/GenBank/DDBJ databases">
        <authorList>
            <person name="Zhang D."/>
            <person name="Zhang A."/>
            <person name="Wang L."/>
        </authorList>
    </citation>
    <scope>NUCLEOTIDE SEQUENCE [LARGE SCALE GENOMIC DNA]</scope>
    <source>
        <strain evidence="8 9">WL0086</strain>
    </source>
</reference>
<dbReference type="HAMAP" id="MF_00013">
    <property type="entry name" value="LipB"/>
    <property type="match status" value="1"/>
</dbReference>
<name>A0ABZ1C7R6_9BACT</name>
<dbReference type="GO" id="GO:0033819">
    <property type="term" value="F:lipoyl(octanoyl) transferase activity"/>
    <property type="evidence" value="ECO:0007669"/>
    <property type="project" value="UniProtKB-EC"/>
</dbReference>
<evidence type="ECO:0000256" key="3">
    <source>
        <dbReference type="ARBA" id="ARBA00023315"/>
    </source>
</evidence>
<comment type="miscellaneous">
    <text evidence="5">In the reaction, the free carboxyl group of octanoic acid is attached via an amide linkage to the epsilon-amino group of a specific lysine residue of lipoyl domains of lipoate-dependent enzymes.</text>
</comment>
<dbReference type="EC" id="2.3.1.181" evidence="5 6"/>
<evidence type="ECO:0000313" key="9">
    <source>
        <dbReference type="Proteomes" id="UP000738431"/>
    </source>
</evidence>
<comment type="similarity">
    <text evidence="5 6">Belongs to the LipB family.</text>
</comment>